<evidence type="ECO:0000313" key="2">
    <source>
        <dbReference type="EMBL" id="GAA1436469.1"/>
    </source>
</evidence>
<feature type="transmembrane region" description="Helical" evidence="1">
    <location>
        <begin position="72"/>
        <end position="91"/>
    </location>
</feature>
<dbReference type="EMBL" id="BAAAIZ010000156">
    <property type="protein sequence ID" value="GAA1436469.1"/>
    <property type="molecule type" value="Genomic_DNA"/>
</dbReference>
<sequence length="120" mass="12911">MIIAWTGWGWVTFPIIMLSPVIDGSAGGSLFDNETLGAVAGKIVSCLVVWVLGRRLNRDGNEHTMRAVPMQWWAVTFVVSGGAVAVFVAAVPGTTWLRSDQVSWDGPGACEPPRCEEHGE</sequence>
<reference evidence="3" key="1">
    <citation type="journal article" date="2019" name="Int. J. Syst. Evol. Microbiol.">
        <title>The Global Catalogue of Microorganisms (GCM) 10K type strain sequencing project: providing services to taxonomists for standard genome sequencing and annotation.</title>
        <authorList>
            <consortium name="The Broad Institute Genomics Platform"/>
            <consortium name="The Broad Institute Genome Sequencing Center for Infectious Disease"/>
            <person name="Wu L."/>
            <person name="Ma J."/>
        </authorList>
    </citation>
    <scope>NUCLEOTIDE SEQUENCE [LARGE SCALE GENOMIC DNA]</scope>
    <source>
        <strain evidence="3">JCM 11756</strain>
    </source>
</reference>
<feature type="transmembrane region" description="Helical" evidence="1">
    <location>
        <begin position="35"/>
        <end position="52"/>
    </location>
</feature>
<protein>
    <submittedName>
        <fullName evidence="2">Uncharacterized protein</fullName>
    </submittedName>
</protein>
<name>A0ABP4JYT0_9ACTN</name>
<organism evidence="2 3">
    <name type="scientific">Streptomyces thermospinosisporus</name>
    <dbReference type="NCBI Taxonomy" id="161482"/>
    <lineage>
        <taxon>Bacteria</taxon>
        <taxon>Bacillati</taxon>
        <taxon>Actinomycetota</taxon>
        <taxon>Actinomycetes</taxon>
        <taxon>Kitasatosporales</taxon>
        <taxon>Streptomycetaceae</taxon>
        <taxon>Streptomyces</taxon>
    </lineage>
</organism>
<evidence type="ECO:0000256" key="1">
    <source>
        <dbReference type="SAM" id="Phobius"/>
    </source>
</evidence>
<gene>
    <name evidence="2" type="ORF">GCM10009601_63770</name>
</gene>
<keyword evidence="3" id="KW-1185">Reference proteome</keyword>
<keyword evidence="1" id="KW-0812">Transmembrane</keyword>
<comment type="caution">
    <text evidence="2">The sequence shown here is derived from an EMBL/GenBank/DDBJ whole genome shotgun (WGS) entry which is preliminary data.</text>
</comment>
<keyword evidence="1" id="KW-0472">Membrane</keyword>
<accession>A0ABP4JYT0</accession>
<dbReference type="Proteomes" id="UP001500973">
    <property type="component" value="Unassembled WGS sequence"/>
</dbReference>
<proteinExistence type="predicted"/>
<evidence type="ECO:0000313" key="3">
    <source>
        <dbReference type="Proteomes" id="UP001500973"/>
    </source>
</evidence>
<keyword evidence="1" id="KW-1133">Transmembrane helix</keyword>